<dbReference type="FunFam" id="3.40.50.1470:FF:000001">
    <property type="entry name" value="Peptidyl-tRNA hydrolase"/>
    <property type="match status" value="1"/>
</dbReference>
<comment type="function">
    <text evidence="8">Hydrolyzes ribosome-free peptidyl-tRNAs (with 1 or more amino acids incorporated), which drop off the ribosome during protein synthesis, or as a result of ribosome stalling.</text>
</comment>
<evidence type="ECO:0000256" key="6">
    <source>
        <dbReference type="ARBA" id="ARBA00048707"/>
    </source>
</evidence>
<evidence type="ECO:0000313" key="12">
    <source>
        <dbReference type="Proteomes" id="UP000657177"/>
    </source>
</evidence>
<evidence type="ECO:0000256" key="1">
    <source>
        <dbReference type="ARBA" id="ARBA00013260"/>
    </source>
</evidence>
<feature type="binding site" evidence="8">
    <location>
        <position position="16"/>
    </location>
    <ligand>
        <name>tRNA</name>
        <dbReference type="ChEBI" id="CHEBI:17843"/>
    </ligand>
</feature>
<comment type="subcellular location">
    <subcellularLocation>
        <location evidence="8">Cytoplasm</location>
    </subcellularLocation>
</comment>
<gene>
    <name evidence="8" type="primary">pth</name>
    <name evidence="11" type="ORF">G5B42_09180</name>
</gene>
<evidence type="ECO:0000256" key="2">
    <source>
        <dbReference type="ARBA" id="ARBA00022555"/>
    </source>
</evidence>
<dbReference type="InterPro" id="IPR001328">
    <property type="entry name" value="Pept_tRNA_hydro"/>
</dbReference>
<dbReference type="EMBL" id="JAAKDE010000019">
    <property type="protein sequence ID" value="MBA2133704.1"/>
    <property type="molecule type" value="Genomic_DNA"/>
</dbReference>
<comment type="function">
    <text evidence="8">Catalyzes the release of premature peptidyl moieties from peptidyl-tRNA molecules trapped in stalled 50S ribosomal subunits, and thus maintains levels of free tRNAs and 50S ribosomes.</text>
</comment>
<evidence type="ECO:0000313" key="11">
    <source>
        <dbReference type="EMBL" id="MBA2133704.1"/>
    </source>
</evidence>
<dbReference type="GO" id="GO:0005737">
    <property type="term" value="C:cytoplasm"/>
    <property type="evidence" value="ECO:0007669"/>
    <property type="project" value="UniProtKB-SubCell"/>
</dbReference>
<organism evidence="11 12">
    <name type="scientific">Capillibacterium thermochitinicola</name>
    <dbReference type="NCBI Taxonomy" id="2699427"/>
    <lineage>
        <taxon>Bacteria</taxon>
        <taxon>Bacillati</taxon>
        <taxon>Bacillota</taxon>
        <taxon>Capillibacterium</taxon>
    </lineage>
</organism>
<keyword evidence="3 8" id="KW-0378">Hydrolase</keyword>
<dbReference type="AlphaFoldDB" id="A0A8J6I2X9"/>
<dbReference type="GO" id="GO:0000049">
    <property type="term" value="F:tRNA binding"/>
    <property type="evidence" value="ECO:0007669"/>
    <property type="project" value="UniProtKB-UniRule"/>
</dbReference>
<feature type="site" description="Stabilizes the basic form of H active site to accept a proton" evidence="8">
    <location>
        <position position="92"/>
    </location>
</feature>
<dbReference type="Proteomes" id="UP000657177">
    <property type="component" value="Unassembled WGS sequence"/>
</dbReference>
<evidence type="ECO:0000256" key="3">
    <source>
        <dbReference type="ARBA" id="ARBA00022801"/>
    </source>
</evidence>
<dbReference type="PROSITE" id="PS01195">
    <property type="entry name" value="PEPT_TRNA_HYDROL_1"/>
    <property type="match status" value="1"/>
</dbReference>
<comment type="similarity">
    <text evidence="5 8 10">Belongs to the PTH family.</text>
</comment>
<accession>A0A8J6I2X9</accession>
<dbReference type="SUPFAM" id="SSF53178">
    <property type="entry name" value="Peptidyl-tRNA hydrolase-like"/>
    <property type="match status" value="1"/>
</dbReference>
<sequence length="191" mass="21406">MKDFLIVGLGNPGEQYQLTRHNAGFLVLEELARFYRVRWQNNKLYGKAVVTDGERRLYLVKPLTYMNRSGEAVKIFLDQYHLPLERVIIISDDMALPFGKIRLKPRGSSGGHNGLASVIAVAGPDFPRLRVGIGRPPDQEGMVDYVLGCFTAEEQEFLPAVTRRAAQAIISWCEEGIEKAMSKFNGPVPLE</sequence>
<reference evidence="11" key="1">
    <citation type="submission" date="2020-06" db="EMBL/GenBank/DDBJ databases">
        <title>Novel chitinolytic bacterium.</title>
        <authorList>
            <person name="Ungkulpasvich U."/>
            <person name="Kosugi A."/>
            <person name="Uke A."/>
        </authorList>
    </citation>
    <scope>NUCLEOTIDE SEQUENCE</scope>
    <source>
        <strain evidence="11">UUS1-1</strain>
    </source>
</reference>
<evidence type="ECO:0000256" key="8">
    <source>
        <dbReference type="HAMAP-Rule" id="MF_00083"/>
    </source>
</evidence>
<keyword evidence="4 8" id="KW-0694">RNA-binding</keyword>
<feature type="binding site" evidence="8">
    <location>
        <position position="65"/>
    </location>
    <ligand>
        <name>tRNA</name>
        <dbReference type="ChEBI" id="CHEBI:17843"/>
    </ligand>
</feature>
<name>A0A8J6I2X9_9FIRM</name>
<dbReference type="HAMAP" id="MF_00083">
    <property type="entry name" value="Pept_tRNA_hydro_bact"/>
    <property type="match status" value="1"/>
</dbReference>
<comment type="caution">
    <text evidence="11">The sequence shown here is derived from an EMBL/GenBank/DDBJ whole genome shotgun (WGS) entry which is preliminary data.</text>
</comment>
<feature type="binding site" evidence="8">
    <location>
        <position position="67"/>
    </location>
    <ligand>
        <name>tRNA</name>
        <dbReference type="ChEBI" id="CHEBI:17843"/>
    </ligand>
</feature>
<keyword evidence="8" id="KW-0963">Cytoplasm</keyword>
<keyword evidence="12" id="KW-1185">Reference proteome</keyword>
<dbReference type="Pfam" id="PF01195">
    <property type="entry name" value="Pept_tRNA_hydro"/>
    <property type="match status" value="1"/>
</dbReference>
<keyword evidence="2 8" id="KW-0820">tRNA-binding</keyword>
<evidence type="ECO:0000256" key="10">
    <source>
        <dbReference type="RuleBase" id="RU004320"/>
    </source>
</evidence>
<dbReference type="PANTHER" id="PTHR17224">
    <property type="entry name" value="PEPTIDYL-TRNA HYDROLASE"/>
    <property type="match status" value="1"/>
</dbReference>
<feature type="site" description="Discriminates between blocked and unblocked aminoacyl-tRNA" evidence="8">
    <location>
        <position position="11"/>
    </location>
</feature>
<evidence type="ECO:0000256" key="9">
    <source>
        <dbReference type="RuleBase" id="RU000673"/>
    </source>
</evidence>
<dbReference type="EC" id="3.1.1.29" evidence="1 8"/>
<evidence type="ECO:0000256" key="4">
    <source>
        <dbReference type="ARBA" id="ARBA00022884"/>
    </source>
</evidence>
<comment type="subunit">
    <text evidence="8">Monomer.</text>
</comment>
<evidence type="ECO:0000256" key="5">
    <source>
        <dbReference type="ARBA" id="ARBA00038063"/>
    </source>
</evidence>
<feature type="binding site" evidence="8">
    <location>
        <position position="113"/>
    </location>
    <ligand>
        <name>tRNA</name>
        <dbReference type="ChEBI" id="CHEBI:17843"/>
    </ligand>
</feature>
<dbReference type="GO" id="GO:0072344">
    <property type="term" value="P:rescue of stalled ribosome"/>
    <property type="evidence" value="ECO:0007669"/>
    <property type="project" value="UniProtKB-UniRule"/>
</dbReference>
<evidence type="ECO:0000256" key="7">
    <source>
        <dbReference type="ARBA" id="ARBA00050038"/>
    </source>
</evidence>
<feature type="active site" description="Proton acceptor" evidence="8">
    <location>
        <position position="21"/>
    </location>
</feature>
<proteinExistence type="inferred from homology"/>
<protein>
    <recommendedName>
        <fullName evidence="7 8">Peptidyl-tRNA hydrolase</fullName>
        <shortName evidence="8">Pth</shortName>
        <ecNumber evidence="1 8">3.1.1.29</ecNumber>
    </recommendedName>
</protein>
<dbReference type="GO" id="GO:0006515">
    <property type="term" value="P:protein quality control for misfolded or incompletely synthesized proteins"/>
    <property type="evidence" value="ECO:0007669"/>
    <property type="project" value="UniProtKB-UniRule"/>
</dbReference>
<dbReference type="PANTHER" id="PTHR17224:SF1">
    <property type="entry name" value="PEPTIDYL-TRNA HYDROLASE"/>
    <property type="match status" value="1"/>
</dbReference>
<dbReference type="InterPro" id="IPR018171">
    <property type="entry name" value="Pept_tRNA_hydro_CS"/>
</dbReference>
<dbReference type="RefSeq" id="WP_181340174.1">
    <property type="nucleotide sequence ID" value="NZ_JAAKDE010000019.1"/>
</dbReference>
<dbReference type="InterPro" id="IPR036416">
    <property type="entry name" value="Pept_tRNA_hydro_sf"/>
</dbReference>
<dbReference type="NCBIfam" id="TIGR00447">
    <property type="entry name" value="pth"/>
    <property type="match status" value="1"/>
</dbReference>
<dbReference type="GO" id="GO:0004045">
    <property type="term" value="F:peptidyl-tRNA hydrolase activity"/>
    <property type="evidence" value="ECO:0007669"/>
    <property type="project" value="UniProtKB-UniRule"/>
</dbReference>
<dbReference type="CDD" id="cd00462">
    <property type="entry name" value="PTH"/>
    <property type="match status" value="1"/>
</dbReference>
<comment type="catalytic activity">
    <reaction evidence="6 8 9">
        <text>an N-acyl-L-alpha-aminoacyl-tRNA + H2O = an N-acyl-L-amino acid + a tRNA + H(+)</text>
        <dbReference type="Rhea" id="RHEA:54448"/>
        <dbReference type="Rhea" id="RHEA-COMP:10123"/>
        <dbReference type="Rhea" id="RHEA-COMP:13883"/>
        <dbReference type="ChEBI" id="CHEBI:15377"/>
        <dbReference type="ChEBI" id="CHEBI:15378"/>
        <dbReference type="ChEBI" id="CHEBI:59874"/>
        <dbReference type="ChEBI" id="CHEBI:78442"/>
        <dbReference type="ChEBI" id="CHEBI:138191"/>
        <dbReference type="EC" id="3.1.1.29"/>
    </reaction>
</comment>
<dbReference type="Gene3D" id="3.40.50.1470">
    <property type="entry name" value="Peptidyl-tRNA hydrolase"/>
    <property type="match status" value="1"/>
</dbReference>